<protein>
    <submittedName>
        <fullName evidence="1">DUF4238 domain-containing protein</fullName>
    </submittedName>
</protein>
<comment type="caution">
    <text evidence="1">The sequence shown here is derived from an EMBL/GenBank/DDBJ whole genome shotgun (WGS) entry which is preliminary data.</text>
</comment>
<name>A0A951PU59_9CYAN</name>
<sequence>MSKVKNQHYVPQFYLKNFAVNDYIYVFDKTLGTQLSMKGINIKNIASERYFYDLSIDLLSKELQDKVDIQFVEKSLSKIEANFHKRLNNLISRYTLQVSENIQSVTAISEDEKLDLSMFLAIQDTRTKDFRNSTLEAEEKVVRELINRFGKKAKPLIEKEFEYFKVGKVGKKKKGKERKFELAIDERRREQIAQQKHIKHLINLDYIRELAKILTRHIWLIGVNRSSIPLYTSDNPLVRNSWERGHFFSNTGFASEGIEIAFPITPKLILILCERGFHSYAQIFEQKYVDLQTENVRYYNTLQVFNSNRQIYSITNDFELALDIFLNHPESRVRNRWNVE</sequence>
<accession>A0A951PU59</accession>
<evidence type="ECO:0000313" key="1">
    <source>
        <dbReference type="EMBL" id="MBW4549251.1"/>
    </source>
</evidence>
<dbReference type="AlphaFoldDB" id="A0A951PU59"/>
<dbReference type="EMBL" id="JAHHIF010000088">
    <property type="protein sequence ID" value="MBW4549251.1"/>
    <property type="molecule type" value="Genomic_DNA"/>
</dbReference>
<dbReference type="Proteomes" id="UP000753908">
    <property type="component" value="Unassembled WGS sequence"/>
</dbReference>
<gene>
    <name evidence="1" type="ORF">KME25_33320</name>
</gene>
<evidence type="ECO:0000313" key="2">
    <source>
        <dbReference type="Proteomes" id="UP000753908"/>
    </source>
</evidence>
<reference evidence="1" key="2">
    <citation type="journal article" date="2022" name="Microbiol. Resour. Announc.">
        <title>Metagenome Sequencing to Explore Phylogenomics of Terrestrial Cyanobacteria.</title>
        <authorList>
            <person name="Ward R.D."/>
            <person name="Stajich J.E."/>
            <person name="Johansen J.R."/>
            <person name="Huntemann M."/>
            <person name="Clum A."/>
            <person name="Foster B."/>
            <person name="Foster B."/>
            <person name="Roux S."/>
            <person name="Palaniappan K."/>
            <person name="Varghese N."/>
            <person name="Mukherjee S."/>
            <person name="Reddy T.B.K."/>
            <person name="Daum C."/>
            <person name="Copeland A."/>
            <person name="Chen I.A."/>
            <person name="Ivanova N.N."/>
            <person name="Kyrpides N.C."/>
            <person name="Shapiro N."/>
            <person name="Eloe-Fadrosh E.A."/>
            <person name="Pietrasiak N."/>
        </authorList>
    </citation>
    <scope>NUCLEOTIDE SEQUENCE</scope>
    <source>
        <strain evidence="1">CPER-KK1</strain>
    </source>
</reference>
<dbReference type="Pfam" id="PF14022">
    <property type="entry name" value="DUF4238"/>
    <property type="match status" value="1"/>
</dbReference>
<proteinExistence type="predicted"/>
<reference evidence="1" key="1">
    <citation type="submission" date="2021-05" db="EMBL/GenBank/DDBJ databases">
        <authorList>
            <person name="Pietrasiak N."/>
            <person name="Ward R."/>
            <person name="Stajich J.E."/>
            <person name="Kurbessoian T."/>
        </authorList>
    </citation>
    <scope>NUCLEOTIDE SEQUENCE</scope>
    <source>
        <strain evidence="1">CPER-KK1</strain>
    </source>
</reference>
<dbReference type="InterPro" id="IPR025332">
    <property type="entry name" value="DUF4238"/>
</dbReference>
<organism evidence="1 2">
    <name type="scientific">Symplocastrum torsivum CPER-KK1</name>
    <dbReference type="NCBI Taxonomy" id="450513"/>
    <lineage>
        <taxon>Bacteria</taxon>
        <taxon>Bacillati</taxon>
        <taxon>Cyanobacteriota</taxon>
        <taxon>Cyanophyceae</taxon>
        <taxon>Oscillatoriophycideae</taxon>
        <taxon>Oscillatoriales</taxon>
        <taxon>Microcoleaceae</taxon>
        <taxon>Symplocastrum</taxon>
    </lineage>
</organism>